<proteinExistence type="predicted"/>
<dbReference type="KEGG" id="tlt:OCC_10299"/>
<accession>H3ZRB0</accession>
<dbReference type="PaxDb" id="523849-OCC_10299"/>
<evidence type="ECO:0000313" key="1">
    <source>
        <dbReference type="EMBL" id="EHR77495.1"/>
    </source>
</evidence>
<protein>
    <submittedName>
        <fullName evidence="1">Uncharacterized protein</fullName>
    </submittedName>
</protein>
<gene>
    <name evidence="1" type="ORF">OCC_10299</name>
</gene>
<keyword evidence="2" id="KW-1185">Reference proteome</keyword>
<dbReference type="STRING" id="523849.OCC_10299"/>
<sequence>MLVFIECESSSVEGCLKELREKAEVLEKIPGRIDKAKIELSFGAFMSVRISLSIEPDKNHEKMIVAEYSSGKDVLERLQEKMREKLKNAQIVDFTFGTYTMPITRRKYAVAIAVVNIPMERESFENLSIEERRAILRKALELFDWNPKVLNISEIARLFNVSRDSIYNDIEQILKEKD</sequence>
<dbReference type="EMBL" id="CP006670">
    <property type="protein sequence ID" value="EHR77495.1"/>
    <property type="molecule type" value="Genomic_DNA"/>
</dbReference>
<dbReference type="RefSeq" id="WP_004069964.1">
    <property type="nucleotide sequence ID" value="NC_022084.1"/>
</dbReference>
<dbReference type="GeneID" id="16549547"/>
<reference evidence="1 2" key="1">
    <citation type="journal article" date="2012" name="J. Bacteriol.">
        <title>Genome sequence of the model hyperthermophilic archaeon Thermococcus litoralis NS-C.</title>
        <authorList>
            <person name="Gardner A.F."/>
            <person name="Kumar S."/>
            <person name="Perler F.B."/>
        </authorList>
    </citation>
    <scope>NUCLEOTIDE SEQUENCE [LARGE SCALE GENOMIC DNA]</scope>
    <source>
        <strain evidence="2">ATCC 51850 / DSM 5473 / JCM 8560 / NS-C</strain>
    </source>
</reference>
<dbReference type="AlphaFoldDB" id="H3ZRB0"/>
<dbReference type="Proteomes" id="UP000015502">
    <property type="component" value="Chromosome"/>
</dbReference>
<evidence type="ECO:0000313" key="2">
    <source>
        <dbReference type="Proteomes" id="UP000015502"/>
    </source>
</evidence>
<dbReference type="HOGENOM" id="CLU_126381_0_0_2"/>
<organism evidence="1 2">
    <name type="scientific">Thermococcus litoralis (strain ATCC 51850 / DSM 5473 / JCM 8560 / NS-C)</name>
    <dbReference type="NCBI Taxonomy" id="523849"/>
    <lineage>
        <taxon>Archaea</taxon>
        <taxon>Methanobacteriati</taxon>
        <taxon>Methanobacteriota</taxon>
        <taxon>Thermococci</taxon>
        <taxon>Thermococcales</taxon>
        <taxon>Thermococcaceae</taxon>
        <taxon>Thermococcus</taxon>
    </lineage>
</organism>
<name>H3ZRB0_THELN</name>